<name>H6SLM2_PARPM</name>
<dbReference type="Proteomes" id="UP000033220">
    <property type="component" value="Chromosome DSM 122"/>
</dbReference>
<dbReference type="RefSeq" id="WP_014415521.1">
    <property type="nucleotide sequence ID" value="NC_017059.1"/>
</dbReference>
<evidence type="ECO:0000313" key="4">
    <source>
        <dbReference type="EMBL" id="CCG08887.1"/>
    </source>
</evidence>
<reference evidence="4 5" key="1">
    <citation type="submission" date="2012-02" db="EMBL/GenBank/DDBJ databases">
        <title>Shotgun genome sequence of Phaeospirillum photometricum DSM 122.</title>
        <authorList>
            <person name="Duquesne K."/>
            <person name="Sturgis J."/>
        </authorList>
    </citation>
    <scope>NUCLEOTIDE SEQUENCE [LARGE SCALE GENOMIC DNA]</scope>
    <source>
        <strain evidence="5">DSM122</strain>
    </source>
</reference>
<comment type="subcellular location">
    <subcellularLocation>
        <location evidence="1">Periplasm</location>
    </subcellularLocation>
</comment>
<dbReference type="GO" id="GO:1904680">
    <property type="term" value="F:peptide transmembrane transporter activity"/>
    <property type="evidence" value="ECO:0007669"/>
    <property type="project" value="TreeGrafter"/>
</dbReference>
<organism evidence="4 5">
    <name type="scientific">Pararhodospirillum photometricum DSM 122</name>
    <dbReference type="NCBI Taxonomy" id="1150469"/>
    <lineage>
        <taxon>Bacteria</taxon>
        <taxon>Pseudomonadati</taxon>
        <taxon>Pseudomonadota</taxon>
        <taxon>Alphaproteobacteria</taxon>
        <taxon>Rhodospirillales</taxon>
        <taxon>Rhodospirillaceae</taxon>
        <taxon>Pararhodospirillum</taxon>
    </lineage>
</organism>
<dbReference type="HOGENOM" id="CLU_1249832_0_0_5"/>
<dbReference type="PANTHER" id="PTHR30290">
    <property type="entry name" value="PERIPLASMIC BINDING COMPONENT OF ABC TRANSPORTER"/>
    <property type="match status" value="1"/>
</dbReference>
<dbReference type="KEGG" id="rpm:RSPPHO_02261"/>
<dbReference type="InterPro" id="IPR039424">
    <property type="entry name" value="SBP_5"/>
</dbReference>
<evidence type="ECO:0000259" key="3">
    <source>
        <dbReference type="Pfam" id="PF00496"/>
    </source>
</evidence>
<dbReference type="InterPro" id="IPR000914">
    <property type="entry name" value="SBP_5_dom"/>
</dbReference>
<dbReference type="Pfam" id="PF00496">
    <property type="entry name" value="SBP_bac_5"/>
    <property type="match status" value="1"/>
</dbReference>
<gene>
    <name evidence="4" type="ORF">RSPPHO_02261</name>
</gene>
<dbReference type="PANTHER" id="PTHR30290:SF83">
    <property type="entry name" value="ABC TRANSPORTER SUBSTRATE-BINDING PROTEIN"/>
    <property type="match status" value="1"/>
</dbReference>
<sequence length="221" mass="23577">MPVWRKVCCAIRRRPPRSFPPALAGWHDPSLAPLSYDPEAARAAFAAAGWTPGPDGILQNNGQRFAVDLLTFPDRPELPLAAAVLEQLLREVGIDVTINATNASEIPARHAAGTLQLAVFARNFALVPDPVGTLMQDYAPTGDWGAMGWSSPALTALVGKMAAEGGSDHDKAQVAAIFQAELPVLPIAWYQLTLAVSRSATGIVADPYERTFGLKTADLVR</sequence>
<accession>H6SLM2</accession>
<dbReference type="AlphaFoldDB" id="H6SLM2"/>
<dbReference type="eggNOG" id="COG0747">
    <property type="taxonomic scope" value="Bacteria"/>
</dbReference>
<comment type="similarity">
    <text evidence="2">Belongs to the bacterial solute-binding protein 5 family.</text>
</comment>
<protein>
    <submittedName>
        <fullName evidence="4">Extracellular solute-binding protein, family 5</fullName>
    </submittedName>
</protein>
<dbReference type="Gene3D" id="3.10.105.10">
    <property type="entry name" value="Dipeptide-binding Protein, Domain 3"/>
    <property type="match status" value="1"/>
</dbReference>
<dbReference type="SUPFAM" id="SSF53850">
    <property type="entry name" value="Periplasmic binding protein-like II"/>
    <property type="match status" value="1"/>
</dbReference>
<dbReference type="PATRIC" id="fig|1150469.3.peg.2545"/>
<keyword evidence="5" id="KW-1185">Reference proteome</keyword>
<dbReference type="STRING" id="1150469.RSPPHO_02261"/>
<dbReference type="GO" id="GO:0015833">
    <property type="term" value="P:peptide transport"/>
    <property type="evidence" value="ECO:0007669"/>
    <property type="project" value="TreeGrafter"/>
</dbReference>
<evidence type="ECO:0000256" key="1">
    <source>
        <dbReference type="ARBA" id="ARBA00004418"/>
    </source>
</evidence>
<dbReference type="EMBL" id="HE663493">
    <property type="protein sequence ID" value="CCG08887.1"/>
    <property type="molecule type" value="Genomic_DNA"/>
</dbReference>
<feature type="domain" description="Solute-binding protein family 5" evidence="3">
    <location>
        <begin position="18"/>
        <end position="142"/>
    </location>
</feature>
<evidence type="ECO:0000313" key="5">
    <source>
        <dbReference type="Proteomes" id="UP000033220"/>
    </source>
</evidence>
<evidence type="ECO:0000256" key="2">
    <source>
        <dbReference type="ARBA" id="ARBA00005695"/>
    </source>
</evidence>
<proteinExistence type="inferred from homology"/>